<dbReference type="PROSITE" id="PS00375">
    <property type="entry name" value="UDPGT"/>
    <property type="match status" value="2"/>
</dbReference>
<keyword evidence="2" id="KW-0808">Transferase</keyword>
<dbReference type="InterPro" id="IPR058980">
    <property type="entry name" value="Glyco_transf_N"/>
</dbReference>
<dbReference type="EMBL" id="SDMP01000020">
    <property type="protein sequence ID" value="RYQ86008.1"/>
    <property type="molecule type" value="Genomic_DNA"/>
</dbReference>
<evidence type="ECO:0000313" key="5">
    <source>
        <dbReference type="Proteomes" id="UP000289738"/>
    </source>
</evidence>
<dbReference type="GO" id="GO:0080043">
    <property type="term" value="F:quercetin 3-O-glucosyltransferase activity"/>
    <property type="evidence" value="ECO:0007669"/>
    <property type="project" value="TreeGrafter"/>
</dbReference>
<dbReference type="AlphaFoldDB" id="A0A444X8J0"/>
<dbReference type="FunFam" id="3.40.50.2000:FF:000108">
    <property type="entry name" value="UDP-glycosyltransferase 83A1"/>
    <property type="match status" value="1"/>
</dbReference>
<dbReference type="Proteomes" id="UP000289738">
    <property type="component" value="Chromosome B10"/>
</dbReference>
<dbReference type="InterPro" id="IPR035595">
    <property type="entry name" value="UDP_glycos_trans_CS"/>
</dbReference>
<dbReference type="FunFam" id="3.40.50.2000:FF:000061">
    <property type="entry name" value="UDP-glycosyltransferase 83A1"/>
    <property type="match status" value="2"/>
</dbReference>
<dbReference type="Pfam" id="PF00201">
    <property type="entry name" value="UDPGT"/>
    <property type="match status" value="2"/>
</dbReference>
<accession>A0A444X8J0</accession>
<name>A0A444X8J0_ARAHY</name>
<keyword evidence="5" id="KW-1185">Reference proteome</keyword>
<comment type="similarity">
    <text evidence="1">Belongs to the UDP-glycosyltransferase family.</text>
</comment>
<dbReference type="Gene3D" id="3.40.50.2000">
    <property type="entry name" value="Glycogen Phosphorylase B"/>
    <property type="match status" value="4"/>
</dbReference>
<evidence type="ECO:0000256" key="1">
    <source>
        <dbReference type="ARBA" id="ARBA00009995"/>
    </source>
</evidence>
<dbReference type="InterPro" id="IPR002213">
    <property type="entry name" value="UDP_glucos_trans"/>
</dbReference>
<gene>
    <name evidence="4" type="ORF">Ahy_B10g105661</name>
</gene>
<dbReference type="GO" id="GO:0080044">
    <property type="term" value="F:quercetin 7-O-glucosyltransferase activity"/>
    <property type="evidence" value="ECO:0007669"/>
    <property type="project" value="TreeGrafter"/>
</dbReference>
<organism evidence="4 5">
    <name type="scientific">Arachis hypogaea</name>
    <name type="common">Peanut</name>
    <dbReference type="NCBI Taxonomy" id="3818"/>
    <lineage>
        <taxon>Eukaryota</taxon>
        <taxon>Viridiplantae</taxon>
        <taxon>Streptophyta</taxon>
        <taxon>Embryophyta</taxon>
        <taxon>Tracheophyta</taxon>
        <taxon>Spermatophyta</taxon>
        <taxon>Magnoliopsida</taxon>
        <taxon>eudicotyledons</taxon>
        <taxon>Gunneridae</taxon>
        <taxon>Pentapetalae</taxon>
        <taxon>rosids</taxon>
        <taxon>fabids</taxon>
        <taxon>Fabales</taxon>
        <taxon>Fabaceae</taxon>
        <taxon>Papilionoideae</taxon>
        <taxon>50 kb inversion clade</taxon>
        <taxon>dalbergioids sensu lato</taxon>
        <taxon>Dalbergieae</taxon>
        <taxon>Pterocarpus clade</taxon>
        <taxon>Arachis</taxon>
    </lineage>
</organism>
<evidence type="ECO:0000256" key="2">
    <source>
        <dbReference type="ARBA" id="ARBA00022679"/>
    </source>
</evidence>
<protein>
    <recommendedName>
        <fullName evidence="3">Glycosyltransferase N-terminal domain-containing protein</fullName>
    </recommendedName>
</protein>
<dbReference type="SUPFAM" id="SSF53756">
    <property type="entry name" value="UDP-Glycosyltransferase/glycogen phosphorylase"/>
    <property type="match status" value="2"/>
</dbReference>
<sequence>MISTPTVLVVPYPAQGHVNPMMSLSHKLVEHGCNIIFVNSDFNHKRVVRSMENNNGSPSPIKLVSIPDGLGPDHDRVHLGELCDSVLRTMPSELEKLIEDLQLNEGIKVTCIVADVIMGWALEVARKVGIKGALFWPAAASMFVLQYNAPKLIADGILDSDGFEISKKPLWLSSYIPGMDIGSSWWRNLFDPSVEKRMFKYVVHCMRHSNLTEWYLCNSIQELEPEAFSLVPKLLSPIGPLLTRATTKSSGQFWKEDISCMSWLDQQPHCSVVYVAFGSHTLLDQRQFTELALGLELTNRPFLWVVRQDPNCTNKMCLPLEFKGYRGKITGWAPQKKVLSHPAIACFVSHCGWNSTIEALSNGVPLLCWPYFADQLFNKNYVCDTLKVGMAFDSDEKGLVSRKEIKAKVDQLLSNENTRSRSHKLMEKLKQNMEEGSTSSKNLSRLNTSLVLFILCMQKPLHHRIGLNGKNNKMARPHVLVVPYPEQGHVIPLMELSLCLVKQGIKVTFVNTKHNHERIMNAFPKGNNNALLSQMNLVWIPDGLGSSEERKMPGKSSEAVLKVMPEKVEQIIEDINDGSLCEEKISCVLADQSIGWAIGIAVKKGIRPVAFCPAAAAQLVLGLSIPKLIESGFIDQDGTPLENQIIQLSPTMPVVSTENLVWVRAGSTAAQKHIFQLMLKNIEFMEKTEWILCNSTYDLESAAFSLAPKITPIGPILSSSHNELDHSAGHFWPQDQNCLKWLDQQSPCSVIYVAFGSITTFSSLQFQDLCLGLETSNRPFLWVLHPDIKGGMQNLYPEGFEERVSNRARMVGWAPQQKILSHSSVACFISHCGWNSTMESVSNGVPILCWPHFADQFLNRSYVCDVWKVGIALERDESDIVTKGEIRDKIEQLLSDEHLKARAASIKDKVQLATEQGGLSNSNLNRFIKWIKT</sequence>
<comment type="caution">
    <text evidence="4">The sequence shown here is derived from an EMBL/GenBank/DDBJ whole genome shotgun (WGS) entry which is preliminary data.</text>
</comment>
<dbReference type="CDD" id="cd03784">
    <property type="entry name" value="GT1_Gtf-like"/>
    <property type="match status" value="2"/>
</dbReference>
<dbReference type="PANTHER" id="PTHR11926">
    <property type="entry name" value="GLUCOSYL/GLUCURONOSYL TRANSFERASES"/>
    <property type="match status" value="1"/>
</dbReference>
<reference evidence="4 5" key="1">
    <citation type="submission" date="2019-01" db="EMBL/GenBank/DDBJ databases">
        <title>Sequencing of cultivated peanut Arachis hypogaea provides insights into genome evolution and oil improvement.</title>
        <authorList>
            <person name="Chen X."/>
        </authorList>
    </citation>
    <scope>NUCLEOTIDE SEQUENCE [LARGE SCALE GENOMIC DNA]</scope>
    <source>
        <strain evidence="5">cv. Fuhuasheng</strain>
        <tissue evidence="4">Leaves</tissue>
    </source>
</reference>
<proteinExistence type="inferred from homology"/>
<evidence type="ECO:0000313" key="4">
    <source>
        <dbReference type="EMBL" id="RYQ86008.1"/>
    </source>
</evidence>
<dbReference type="PANTHER" id="PTHR11926:SF1530">
    <property type="entry name" value="EF-HAND DOMAIN-CONTAINING PROTEIN"/>
    <property type="match status" value="1"/>
</dbReference>
<dbReference type="FunFam" id="3.40.50.2000:FF:000133">
    <property type="entry name" value="UDP-glycosyltransferase 83A1"/>
    <property type="match status" value="1"/>
</dbReference>
<feature type="domain" description="Glycosyltransferase N-terminal" evidence="3">
    <location>
        <begin position="6"/>
        <end position="50"/>
    </location>
</feature>
<dbReference type="Pfam" id="PF26168">
    <property type="entry name" value="Glyco_transf_N"/>
    <property type="match status" value="1"/>
</dbReference>
<evidence type="ECO:0000259" key="3">
    <source>
        <dbReference type="Pfam" id="PF26168"/>
    </source>
</evidence>